<evidence type="ECO:0000259" key="1">
    <source>
        <dbReference type="Pfam" id="PF01705"/>
    </source>
</evidence>
<feature type="domain" description="CX" evidence="1">
    <location>
        <begin position="59"/>
        <end position="116"/>
    </location>
</feature>
<sequence>MNIFSVPSSVQYFSEELRNSTFKTTKGYLEATKESEGSNSVTWIVVNASTPFEFDSQQYFWGLDYLVIDEDEPVICVYPQSNNTEFANVKFSDGTPVTEIVFACPGKMHCYFYECANSNGGFW</sequence>
<dbReference type="OrthoDB" id="5866190at2759"/>
<gene>
    <name evidence="2" type="ORF">WR25_02810</name>
</gene>
<dbReference type="PANTHER" id="PTHR47520">
    <property type="entry name" value="CX DOMAIN-CONTAINING PROTEIN-RELATED"/>
    <property type="match status" value="1"/>
</dbReference>
<protein>
    <recommendedName>
        <fullName evidence="1">CX domain-containing protein</fullName>
    </recommendedName>
</protein>
<dbReference type="Pfam" id="PF01705">
    <property type="entry name" value="CX"/>
    <property type="match status" value="1"/>
</dbReference>
<dbReference type="AlphaFoldDB" id="A0A2A2LY71"/>
<reference evidence="2 3" key="1">
    <citation type="journal article" date="2017" name="Curr. Biol.">
        <title>Genome architecture and evolution of a unichromosomal asexual nematode.</title>
        <authorList>
            <person name="Fradin H."/>
            <person name="Zegar C."/>
            <person name="Gutwein M."/>
            <person name="Lucas J."/>
            <person name="Kovtun M."/>
            <person name="Corcoran D."/>
            <person name="Baugh L.R."/>
            <person name="Kiontke K."/>
            <person name="Gunsalus K."/>
            <person name="Fitch D.H."/>
            <person name="Piano F."/>
        </authorList>
    </citation>
    <scope>NUCLEOTIDE SEQUENCE [LARGE SCALE GENOMIC DNA]</scope>
    <source>
        <strain evidence="2">PF1309</strain>
    </source>
</reference>
<dbReference type="InterPro" id="IPR002619">
    <property type="entry name" value="CX"/>
</dbReference>
<dbReference type="EMBL" id="LIAE01006336">
    <property type="protein sequence ID" value="PAV91108.1"/>
    <property type="molecule type" value="Genomic_DNA"/>
</dbReference>
<keyword evidence="3" id="KW-1185">Reference proteome</keyword>
<name>A0A2A2LY71_9BILA</name>
<proteinExistence type="predicted"/>
<evidence type="ECO:0000313" key="2">
    <source>
        <dbReference type="EMBL" id="PAV91108.1"/>
    </source>
</evidence>
<dbReference type="Proteomes" id="UP000218231">
    <property type="component" value="Unassembled WGS sequence"/>
</dbReference>
<evidence type="ECO:0000313" key="3">
    <source>
        <dbReference type="Proteomes" id="UP000218231"/>
    </source>
</evidence>
<accession>A0A2A2LY71</accession>
<organism evidence="2 3">
    <name type="scientific">Diploscapter pachys</name>
    <dbReference type="NCBI Taxonomy" id="2018661"/>
    <lineage>
        <taxon>Eukaryota</taxon>
        <taxon>Metazoa</taxon>
        <taxon>Ecdysozoa</taxon>
        <taxon>Nematoda</taxon>
        <taxon>Chromadorea</taxon>
        <taxon>Rhabditida</taxon>
        <taxon>Rhabditina</taxon>
        <taxon>Rhabditomorpha</taxon>
        <taxon>Rhabditoidea</taxon>
        <taxon>Rhabditidae</taxon>
        <taxon>Diploscapter</taxon>
    </lineage>
</organism>
<comment type="caution">
    <text evidence="2">The sequence shown here is derived from an EMBL/GenBank/DDBJ whole genome shotgun (WGS) entry which is preliminary data.</text>
</comment>